<dbReference type="WBParaSite" id="SSTP_0000262600.1">
    <property type="protein sequence ID" value="SSTP_0000262600.1"/>
    <property type="gene ID" value="SSTP_0000262600"/>
</dbReference>
<gene>
    <name evidence="4" type="primary">ilp-7</name>
</gene>
<reference evidence="4" key="3">
    <citation type="journal article" date="2021" name="Sci. Rep.">
        <title>Transcriptional profiles in Strongyloides stercoralis males reveal deviations from the Caenorhabditis sex determination model.</title>
        <authorList>
            <person name="Gonzalez Akimori D"/>
            <person name="Dalessandro EJ"/>
            <person name="Nolan TJ"/>
            <person name="Stieha CR"/>
            <person name="Lok JB Stoltzfus.JDC."/>
        </authorList>
    </citation>
    <scope>NUCLEOTIDE SEQUENCE</scope>
    <source>
        <strain evidence="4">PV001</strain>
    </source>
</reference>
<evidence type="ECO:0000256" key="2">
    <source>
        <dbReference type="ARBA" id="ARBA00022729"/>
    </source>
</evidence>
<sequence length="116" mass="13686">MNRGRTVFQFTTLFSIIIVFIFSFNYVEGRFKNTGQIKMCPPGGESFAVAWQLSCNLMKKRSQQIDTNNHKQDFYNNKKKNLIYKRYVQRALSLNELMKYCCLYGCTPNDLNSYCF</sequence>
<dbReference type="SUPFAM" id="SSF56994">
    <property type="entry name" value="Insulin-like"/>
    <property type="match status" value="1"/>
</dbReference>
<evidence type="ECO:0000313" key="5">
    <source>
        <dbReference type="Proteomes" id="UP000035681"/>
    </source>
</evidence>
<organism evidence="6">
    <name type="scientific">Strongyloides stercoralis</name>
    <name type="common">Threadworm</name>
    <dbReference type="NCBI Taxonomy" id="6248"/>
    <lineage>
        <taxon>Eukaryota</taxon>
        <taxon>Metazoa</taxon>
        <taxon>Ecdysozoa</taxon>
        <taxon>Nematoda</taxon>
        <taxon>Chromadorea</taxon>
        <taxon>Rhabditida</taxon>
        <taxon>Tylenchina</taxon>
        <taxon>Panagrolaimomorpha</taxon>
        <taxon>Strongyloidoidea</taxon>
        <taxon>Strongyloididae</taxon>
        <taxon>Strongyloides</taxon>
    </lineage>
</organism>
<keyword evidence="5" id="KW-1185">Reference proteome</keyword>
<dbReference type="EMBL" id="MZ297842">
    <property type="protein sequence ID" value="QWX95802.1"/>
    <property type="molecule type" value="mRNA"/>
</dbReference>
<keyword evidence="3" id="KW-0472">Membrane</keyword>
<keyword evidence="2" id="KW-0732">Signal</keyword>
<dbReference type="InterPro" id="IPR036438">
    <property type="entry name" value="Insulin-like_sf"/>
</dbReference>
<keyword evidence="3" id="KW-0812">Transmembrane</keyword>
<evidence type="ECO:0000256" key="3">
    <source>
        <dbReference type="SAM" id="Phobius"/>
    </source>
</evidence>
<dbReference type="WBParaSite" id="TCONS_00014735.p1">
    <property type="protein sequence ID" value="TCONS_00014735.p1"/>
    <property type="gene ID" value="XLOC_009956"/>
</dbReference>
<reference evidence="6" key="2">
    <citation type="submission" date="2015-08" db="UniProtKB">
        <authorList>
            <consortium name="WormBaseParasite"/>
        </authorList>
    </citation>
    <scope>IDENTIFICATION</scope>
</reference>
<dbReference type="PROSITE" id="PS00262">
    <property type="entry name" value="INSULIN"/>
    <property type="match status" value="1"/>
</dbReference>
<dbReference type="Proteomes" id="UP000035681">
    <property type="component" value="Unplaced"/>
</dbReference>
<proteinExistence type="evidence at transcript level"/>
<name>A0A0K0DZG4_STRER</name>
<evidence type="ECO:0000313" key="4">
    <source>
        <dbReference type="EMBL" id="QWX95802.1"/>
    </source>
</evidence>
<reference evidence="4" key="1">
    <citation type="journal article" date="2012" name="PLoS Negl. Trop. Dis.">
        <title>RNAseq analysis of the parasitic nematode Strongyloides stercoralis reveals divergent regulation of canonical dauer pathways.</title>
        <authorList>
            <person name="Stoltzfus JD"/>
            <person name="Minot S"/>
            <person name="Berriman M"/>
            <person name="Nolan TJ Lok.JB."/>
        </authorList>
    </citation>
    <scope>NUCLEOTIDE SEQUENCE</scope>
    <source>
        <strain evidence="4">PV001</strain>
    </source>
</reference>
<accession>A0A0K0DZG4</accession>
<comment type="similarity">
    <text evidence="1">Belongs to the insulin family.</text>
</comment>
<evidence type="ECO:0000313" key="6">
    <source>
        <dbReference type="WBParaSite" id="SSTP_0000262600.1"/>
    </source>
</evidence>
<protein>
    <submittedName>
        <fullName evidence="4 6">Insulin-like peptide type gamma</fullName>
    </submittedName>
</protein>
<dbReference type="InterPro" id="IPR022353">
    <property type="entry name" value="Insulin_CS"/>
</dbReference>
<feature type="transmembrane region" description="Helical" evidence="3">
    <location>
        <begin position="6"/>
        <end position="27"/>
    </location>
</feature>
<evidence type="ECO:0000256" key="1">
    <source>
        <dbReference type="ARBA" id="ARBA00009034"/>
    </source>
</evidence>
<reference evidence="4" key="4">
    <citation type="submission" date="2021-05" db="EMBL/GenBank/DDBJ databases">
        <authorList>
            <person name="Stoltzfus J.D.C."/>
        </authorList>
    </citation>
    <scope>NUCLEOTIDE SEQUENCE</scope>
    <source>
        <strain evidence="4">PV001</strain>
    </source>
</reference>
<dbReference type="AlphaFoldDB" id="A0A0K0DZG4"/>
<keyword evidence="3" id="KW-1133">Transmembrane helix</keyword>